<dbReference type="Proteomes" id="UP001595533">
    <property type="component" value="Unassembled WGS sequence"/>
</dbReference>
<dbReference type="InterPro" id="IPR027417">
    <property type="entry name" value="P-loop_NTPase"/>
</dbReference>
<dbReference type="PROSITE" id="PS51786">
    <property type="entry name" value="LON_PROTEOLYTIC"/>
    <property type="match status" value="1"/>
</dbReference>
<dbReference type="Gene3D" id="3.40.50.300">
    <property type="entry name" value="P-loop containing nucleotide triphosphate hydrolases"/>
    <property type="match status" value="2"/>
</dbReference>
<dbReference type="Pfam" id="PF20437">
    <property type="entry name" value="LonC_helical"/>
    <property type="match status" value="1"/>
</dbReference>
<gene>
    <name evidence="4" type="ORF">ACFODZ_10025</name>
</gene>
<dbReference type="Pfam" id="PF13654">
    <property type="entry name" value="AAA_32"/>
    <property type="match status" value="1"/>
</dbReference>
<protein>
    <recommendedName>
        <fullName evidence="2">endopeptidase La</fullName>
        <ecNumber evidence="2">3.4.21.53</ecNumber>
    </recommendedName>
</protein>
<dbReference type="InterPro" id="IPR027065">
    <property type="entry name" value="Lon_Prtase"/>
</dbReference>
<comment type="catalytic activity">
    <reaction evidence="2">
        <text>Hydrolysis of proteins in presence of ATP.</text>
        <dbReference type="EC" id="3.4.21.53"/>
    </reaction>
</comment>
<dbReference type="Gene3D" id="3.30.230.10">
    <property type="match status" value="1"/>
</dbReference>
<comment type="similarity">
    <text evidence="2">Belongs to the peptidase S16 family.</text>
</comment>
<dbReference type="InterPro" id="IPR014721">
    <property type="entry name" value="Ribsml_uS5_D2-typ_fold_subgr"/>
</dbReference>
<dbReference type="GO" id="GO:0006508">
    <property type="term" value="P:proteolysis"/>
    <property type="evidence" value="ECO:0007669"/>
    <property type="project" value="UniProtKB-KW"/>
</dbReference>
<dbReference type="RefSeq" id="WP_077411277.1">
    <property type="nucleotide sequence ID" value="NZ_JBHRTS010000004.1"/>
</dbReference>
<dbReference type="InterPro" id="IPR020568">
    <property type="entry name" value="Ribosomal_Su5_D2-typ_SF"/>
</dbReference>
<accession>A0ABV7JBS6</accession>
<dbReference type="InterPro" id="IPR046844">
    <property type="entry name" value="Lon-like_helical"/>
</dbReference>
<dbReference type="PRINTS" id="PR00830">
    <property type="entry name" value="ENDOLAPTASE"/>
</dbReference>
<proteinExistence type="inferred from homology"/>
<keyword evidence="2" id="KW-0378">Hydrolase</keyword>
<dbReference type="Pfam" id="PF20436">
    <property type="entry name" value="LonB_AAA-LID"/>
    <property type="match status" value="1"/>
</dbReference>
<feature type="active site" evidence="2">
    <location>
        <position position="693"/>
    </location>
</feature>
<evidence type="ECO:0000313" key="4">
    <source>
        <dbReference type="EMBL" id="MFC3194572.1"/>
    </source>
</evidence>
<reference evidence="5" key="1">
    <citation type="journal article" date="2019" name="Int. J. Syst. Evol. Microbiol.">
        <title>The Global Catalogue of Microorganisms (GCM) 10K type strain sequencing project: providing services to taxonomists for standard genome sequencing and annotation.</title>
        <authorList>
            <consortium name="The Broad Institute Genomics Platform"/>
            <consortium name="The Broad Institute Genome Sequencing Center for Infectious Disease"/>
            <person name="Wu L."/>
            <person name="Ma J."/>
        </authorList>
    </citation>
    <scope>NUCLEOTIDE SEQUENCE [LARGE SCALE GENOMIC DNA]</scope>
    <source>
        <strain evidence="5">KCTC 42953</strain>
    </source>
</reference>
<dbReference type="Pfam" id="PF05362">
    <property type="entry name" value="Lon_C"/>
    <property type="match status" value="1"/>
</dbReference>
<dbReference type="InterPro" id="IPR008269">
    <property type="entry name" value="Lon_proteolytic"/>
</dbReference>
<evidence type="ECO:0000259" key="3">
    <source>
        <dbReference type="PROSITE" id="PS51786"/>
    </source>
</evidence>
<feature type="domain" description="Lon proteolytic" evidence="3">
    <location>
        <begin position="560"/>
        <end position="755"/>
    </location>
</feature>
<evidence type="ECO:0000313" key="5">
    <source>
        <dbReference type="Proteomes" id="UP001595533"/>
    </source>
</evidence>
<evidence type="ECO:0000256" key="1">
    <source>
        <dbReference type="ARBA" id="ARBA00022670"/>
    </source>
</evidence>
<feature type="active site" evidence="2">
    <location>
        <position position="650"/>
    </location>
</feature>
<dbReference type="Gene3D" id="1.10.8.60">
    <property type="match status" value="1"/>
</dbReference>
<dbReference type="PANTHER" id="PTHR10046">
    <property type="entry name" value="ATP DEPENDENT LON PROTEASE FAMILY MEMBER"/>
    <property type="match status" value="1"/>
</dbReference>
<sequence length="789" mass="86619">MSEQTKLNWQQVRWQCKAGDLGFETTDDIEPMDVIVGQENALEALQFAIECDAYGQNVYVRGLSGTGRMSMVSRILRDVKPAANNRKEHSYVANFDQPDRPRLISLPAGQGIKFKDMMEQLSSFIADDLQKSMESEQLLKARDKAQKAHQDKAEKLTKPFEKDLASAGFAMLNVNGPQGQQTIIAPVLDEQVIDPPTWQQKVQAGELDEARQKEIMDQQQAYSKKLEELGRKIAEINEAGSQAIKAIYESHVSSKIDQKLAQFGKQFSDEQVADFLVDVKGDVLDQYFYQNQKGYDPHERYAVNLLVHHEDHKETPVLVERVPSMQNLLGSIESKWGDNGPVMADHMSIVGGSLLRADGGFLVLDARDLLAEPGAWKTLIRTIKNELLEIVPAEMSWPFGQPALKPEPIPVSIRVILLGDSGVYYFLDNQDPDFPELFKVLADFDSVIERNKRGFANYAGIIAKIIKEDGLLPFDAAGVARLIEHGARVCSQGDKLTAKFSRVADLAREASYLAHKAGKKLAIGSDVKSAVMRTKKRAGLSSRKFQERLNDGTINLDTSGHTVGQINGLAVIHAGPIVYGFPSRITTTIGPGRAGVIDIEGMAGKSGSIHTKGFQILGGLLRHMLPLDHPLTFSASIAFEQSYGGIDGDSASGAEFCCLISALTNLPINQGFSMTGAIDQHGRVQAIGGVNEKIEGFFDTCHQRGLTGEQGVIIPQANAAELMLRDDVQLACKEGLFSIHAVSHITEAMEVLMGQPAGVLIDGVYAENTIMDKAMRMAKKYWKNTQAKV</sequence>
<dbReference type="SUPFAM" id="SSF54211">
    <property type="entry name" value="Ribosomal protein S5 domain 2-like"/>
    <property type="match status" value="1"/>
</dbReference>
<dbReference type="InterPro" id="IPR041699">
    <property type="entry name" value="AAA_32"/>
</dbReference>
<dbReference type="GO" id="GO:0008233">
    <property type="term" value="F:peptidase activity"/>
    <property type="evidence" value="ECO:0007669"/>
    <property type="project" value="UniProtKB-KW"/>
</dbReference>
<comment type="caution">
    <text evidence="4">The sequence shown here is derived from an EMBL/GenBank/DDBJ whole genome shotgun (WGS) entry which is preliminary data.</text>
</comment>
<evidence type="ECO:0000256" key="2">
    <source>
        <dbReference type="PROSITE-ProRule" id="PRU01122"/>
    </source>
</evidence>
<dbReference type="EC" id="3.4.21.53" evidence="2"/>
<keyword evidence="2" id="KW-0720">Serine protease</keyword>
<keyword evidence="5" id="KW-1185">Reference proteome</keyword>
<dbReference type="EMBL" id="JBHRTS010000004">
    <property type="protein sequence ID" value="MFC3194572.1"/>
    <property type="molecule type" value="Genomic_DNA"/>
</dbReference>
<dbReference type="InterPro" id="IPR046843">
    <property type="entry name" value="LonB_AAA-LID"/>
</dbReference>
<keyword evidence="1 2" id="KW-0645">Protease</keyword>
<name>A0ABV7JBS6_9GAMM</name>
<organism evidence="4 5">
    <name type="scientific">Marinicella sediminis</name>
    <dbReference type="NCBI Taxonomy" id="1792834"/>
    <lineage>
        <taxon>Bacteria</taxon>
        <taxon>Pseudomonadati</taxon>
        <taxon>Pseudomonadota</taxon>
        <taxon>Gammaproteobacteria</taxon>
        <taxon>Lysobacterales</taxon>
        <taxon>Marinicellaceae</taxon>
        <taxon>Marinicella</taxon>
    </lineage>
</organism>